<name>A0AA38VU42_9PEZI</name>
<sequence>MRERTKWTIANLTEQVAFLTRALEERGREQALIESRMCALQTENAQLRTQNAALQLSLIGFTGGQDQMADGSVGVPEPQPWEMLPSNAPPTCLADQILQGFLASKREERLSASDTASERLAAYAAKPNLVSLLDKDRRPDDDISNVVGDIIRSYLEIDTLPKQAAVFYIMSTLLKWTVLQDKQSFDLMPVWLRPTPSQIATPHAAWIDRIPWPRVREYLVAHPGITLDDFAATYSSSFCVSWPYDPSHILIRTPTGPDTEEITINPVYEEHIRQLKYWTVAKTFRVRFPEISELMDQDSMHE</sequence>
<evidence type="ECO:0000313" key="2">
    <source>
        <dbReference type="Proteomes" id="UP001174691"/>
    </source>
</evidence>
<dbReference type="Proteomes" id="UP001174691">
    <property type="component" value="Unassembled WGS sequence"/>
</dbReference>
<proteinExistence type="predicted"/>
<organism evidence="1 2">
    <name type="scientific">Coniochaeta hoffmannii</name>
    <dbReference type="NCBI Taxonomy" id="91930"/>
    <lineage>
        <taxon>Eukaryota</taxon>
        <taxon>Fungi</taxon>
        <taxon>Dikarya</taxon>
        <taxon>Ascomycota</taxon>
        <taxon>Pezizomycotina</taxon>
        <taxon>Sordariomycetes</taxon>
        <taxon>Sordariomycetidae</taxon>
        <taxon>Coniochaetales</taxon>
        <taxon>Coniochaetaceae</taxon>
        <taxon>Coniochaeta</taxon>
    </lineage>
</organism>
<accession>A0AA38VU42</accession>
<dbReference type="PANTHER" id="PTHR37012:SF2">
    <property type="entry name" value="BZIP DOMAIN-CONTAINING PROTEIN-RELATED"/>
    <property type="match status" value="1"/>
</dbReference>
<protein>
    <submittedName>
        <fullName evidence="1">Bzip transcription factor</fullName>
    </submittedName>
</protein>
<reference evidence="1" key="1">
    <citation type="submission" date="2022-07" db="EMBL/GenBank/DDBJ databases">
        <title>Fungi with potential for degradation of polypropylene.</title>
        <authorList>
            <person name="Gostincar C."/>
        </authorList>
    </citation>
    <scope>NUCLEOTIDE SEQUENCE</scope>
    <source>
        <strain evidence="1">EXF-13287</strain>
    </source>
</reference>
<gene>
    <name evidence="1" type="ORF">NKR19_g4998</name>
</gene>
<dbReference type="AlphaFoldDB" id="A0AA38VU42"/>
<dbReference type="PANTHER" id="PTHR37012">
    <property type="entry name" value="B-ZIP TRANSCRIPTION FACTOR (EUROFUNG)-RELATED"/>
    <property type="match status" value="1"/>
</dbReference>
<dbReference type="EMBL" id="JANBVN010000066">
    <property type="protein sequence ID" value="KAJ9151096.1"/>
    <property type="molecule type" value="Genomic_DNA"/>
</dbReference>
<evidence type="ECO:0000313" key="1">
    <source>
        <dbReference type="EMBL" id="KAJ9151096.1"/>
    </source>
</evidence>
<comment type="caution">
    <text evidence="1">The sequence shown here is derived from an EMBL/GenBank/DDBJ whole genome shotgun (WGS) entry which is preliminary data.</text>
</comment>
<dbReference type="InterPro" id="IPR021833">
    <property type="entry name" value="DUF3425"/>
</dbReference>
<keyword evidence="2" id="KW-1185">Reference proteome</keyword>
<dbReference type="Pfam" id="PF11905">
    <property type="entry name" value="DUF3425"/>
    <property type="match status" value="1"/>
</dbReference>